<proteinExistence type="inferred from homology"/>
<evidence type="ECO:0000313" key="5">
    <source>
        <dbReference type="EMBL" id="SDE39887.1"/>
    </source>
</evidence>
<dbReference type="EMBL" id="FNAV01000003">
    <property type="protein sequence ID" value="SDE39887.1"/>
    <property type="molecule type" value="Genomic_DNA"/>
</dbReference>
<sequence>MTPGKRVFDVVAALVLLTGLLPFIVLIALAILVLDGRPVLYLSERMKTQDEGFRLWKFRTMKPDASDRGVSGGDKSSRITRTGRALRRYRLDEIPQLWNILRGDISFVGPRPPLRRYTEMFPELYAEVLESRPGVTGLATLAFHRTEERLLAPCSSKDETEAVYCRRCVPRKARLDRIYTNKRSFCYDLKLMLATVFRRISLH</sequence>
<evidence type="ECO:0000313" key="6">
    <source>
        <dbReference type="Proteomes" id="UP000198994"/>
    </source>
</evidence>
<keyword evidence="6" id="KW-1185">Reference proteome</keyword>
<name>A0A1G7CKM9_9RHOB</name>
<dbReference type="PANTHER" id="PTHR30576">
    <property type="entry name" value="COLANIC BIOSYNTHESIS UDP-GLUCOSE LIPID CARRIER TRANSFERASE"/>
    <property type="match status" value="1"/>
</dbReference>
<dbReference type="GO" id="GO:0000271">
    <property type="term" value="P:polysaccharide biosynthetic process"/>
    <property type="evidence" value="ECO:0007669"/>
    <property type="project" value="UniProtKB-KW"/>
</dbReference>
<evidence type="ECO:0000259" key="4">
    <source>
        <dbReference type="Pfam" id="PF02397"/>
    </source>
</evidence>
<keyword evidence="2" id="KW-0270">Exopolysaccharide synthesis</keyword>
<evidence type="ECO:0000256" key="1">
    <source>
        <dbReference type="ARBA" id="ARBA00006464"/>
    </source>
</evidence>
<feature type="domain" description="Bacterial sugar transferase" evidence="4">
    <location>
        <begin position="5"/>
        <end position="198"/>
    </location>
</feature>
<comment type="similarity">
    <text evidence="1">Belongs to the bacterial sugar transferase family.</text>
</comment>
<accession>A0A1G7CKM9</accession>
<organism evidence="5 6">
    <name type="scientific">Salipiger thiooxidans</name>
    <dbReference type="NCBI Taxonomy" id="282683"/>
    <lineage>
        <taxon>Bacteria</taxon>
        <taxon>Pseudomonadati</taxon>
        <taxon>Pseudomonadota</taxon>
        <taxon>Alphaproteobacteria</taxon>
        <taxon>Rhodobacterales</taxon>
        <taxon>Roseobacteraceae</taxon>
        <taxon>Salipiger</taxon>
    </lineage>
</organism>
<dbReference type="PANTHER" id="PTHR30576:SF20">
    <property type="entry name" value="QUINOVOSAMINEPHOSPHOTRANSFERAE-RELATED"/>
    <property type="match status" value="1"/>
</dbReference>
<reference evidence="6" key="1">
    <citation type="submission" date="2016-10" db="EMBL/GenBank/DDBJ databases">
        <authorList>
            <person name="Varghese N."/>
            <person name="Submissions S."/>
        </authorList>
    </citation>
    <scope>NUCLEOTIDE SEQUENCE [LARGE SCALE GENOMIC DNA]</scope>
    <source>
        <strain evidence="6">DSM 10146</strain>
    </source>
</reference>
<keyword evidence="3" id="KW-0472">Membrane</keyword>
<keyword evidence="3" id="KW-1133">Transmembrane helix</keyword>
<gene>
    <name evidence="5" type="ORF">SAMN04488105_103209</name>
</gene>
<dbReference type="OrthoDB" id="9808602at2"/>
<keyword evidence="3" id="KW-0812">Transmembrane</keyword>
<protein>
    <submittedName>
        <fullName evidence="5">Sugar transferase involved in LPS biosynthesis (Colanic, teichoic acid)</fullName>
    </submittedName>
</protein>
<dbReference type="AlphaFoldDB" id="A0A1G7CKM9"/>
<dbReference type="Pfam" id="PF02397">
    <property type="entry name" value="Bac_transf"/>
    <property type="match status" value="1"/>
</dbReference>
<dbReference type="InterPro" id="IPR003362">
    <property type="entry name" value="Bact_transf"/>
</dbReference>
<feature type="transmembrane region" description="Helical" evidence="3">
    <location>
        <begin position="12"/>
        <end position="34"/>
    </location>
</feature>
<dbReference type="STRING" id="282683.SAMN04488105_103209"/>
<keyword evidence="5" id="KW-0808">Transferase</keyword>
<evidence type="ECO:0000256" key="2">
    <source>
        <dbReference type="ARBA" id="ARBA00023169"/>
    </source>
</evidence>
<evidence type="ECO:0000256" key="3">
    <source>
        <dbReference type="SAM" id="Phobius"/>
    </source>
</evidence>
<dbReference type="Proteomes" id="UP000198994">
    <property type="component" value="Unassembled WGS sequence"/>
</dbReference>
<dbReference type="GO" id="GO:0016780">
    <property type="term" value="F:phosphotransferase activity, for other substituted phosphate groups"/>
    <property type="evidence" value="ECO:0007669"/>
    <property type="project" value="TreeGrafter"/>
</dbReference>
<dbReference type="RefSeq" id="WP_089956397.1">
    <property type="nucleotide sequence ID" value="NZ_FNAV01000003.1"/>
</dbReference>